<dbReference type="InterPro" id="IPR025110">
    <property type="entry name" value="AMP-bd_C"/>
</dbReference>
<dbReference type="GO" id="GO:0070566">
    <property type="term" value="F:adenylyltransferase activity"/>
    <property type="evidence" value="ECO:0007669"/>
    <property type="project" value="TreeGrafter"/>
</dbReference>
<comment type="similarity">
    <text evidence="1">Belongs to the ATP-dependent AMP-binding enzyme family.</text>
</comment>
<dbReference type="GO" id="GO:0005886">
    <property type="term" value="C:plasma membrane"/>
    <property type="evidence" value="ECO:0007669"/>
    <property type="project" value="TreeGrafter"/>
</dbReference>
<evidence type="ECO:0000313" key="3">
    <source>
        <dbReference type="EMBL" id="RCJ30656.1"/>
    </source>
</evidence>
<dbReference type="SUPFAM" id="SSF56801">
    <property type="entry name" value="Acetyl-CoA synthetase-like"/>
    <property type="match status" value="1"/>
</dbReference>
<proteinExistence type="inferred from homology"/>
<reference evidence="3 4" key="1">
    <citation type="submission" date="2016-04" db="EMBL/GenBank/DDBJ databases">
        <authorList>
            <person name="Evans L.H."/>
            <person name="Alamgir A."/>
            <person name="Owens N."/>
            <person name="Weber N.D."/>
            <person name="Virtaneva K."/>
            <person name="Barbian K."/>
            <person name="Babar A."/>
            <person name="Rosenke K."/>
        </authorList>
    </citation>
    <scope>NUCLEOTIDE SEQUENCE [LARGE SCALE GENOMIC DNA]</scope>
    <source>
        <strain evidence="3">NIES-2108</strain>
    </source>
</reference>
<name>A0A367R2F3_NOSPU</name>
<dbReference type="GO" id="GO:0006633">
    <property type="term" value="P:fatty acid biosynthetic process"/>
    <property type="evidence" value="ECO:0007669"/>
    <property type="project" value="TreeGrafter"/>
</dbReference>
<evidence type="ECO:0000259" key="2">
    <source>
        <dbReference type="Pfam" id="PF23024"/>
    </source>
</evidence>
<dbReference type="PANTHER" id="PTHR22754">
    <property type="entry name" value="DISCO-INTERACTING PROTEIN 2 DIP2 -RELATED"/>
    <property type="match status" value="1"/>
</dbReference>
<dbReference type="PANTHER" id="PTHR22754:SF32">
    <property type="entry name" value="DISCO-INTERACTING PROTEIN 2"/>
    <property type="match status" value="1"/>
</dbReference>
<dbReference type="Pfam" id="PF23024">
    <property type="entry name" value="AMP-dom_DIP2-like"/>
    <property type="match status" value="1"/>
</dbReference>
<organism evidence="3 4">
    <name type="scientific">Nostoc punctiforme NIES-2108</name>
    <dbReference type="NCBI Taxonomy" id="1356359"/>
    <lineage>
        <taxon>Bacteria</taxon>
        <taxon>Bacillati</taxon>
        <taxon>Cyanobacteriota</taxon>
        <taxon>Cyanophyceae</taxon>
        <taxon>Nostocales</taxon>
        <taxon>Nostocaceae</taxon>
        <taxon>Nostoc</taxon>
    </lineage>
</organism>
<evidence type="ECO:0000313" key="4">
    <source>
        <dbReference type="Proteomes" id="UP000252085"/>
    </source>
</evidence>
<dbReference type="EMBL" id="LXQE01000184">
    <property type="protein sequence ID" value="RCJ30656.1"/>
    <property type="molecule type" value="Genomic_DNA"/>
</dbReference>
<sequence>MNFLVLVNGQQKEVQNFVDENNLNLNKHFVKNIISIRGANYSTQAVEKTVNQSHPSLRKNAGVAFPVEVNYQERLVVIQEVKRTYSRILNVDEVIQAIRSAVLEEHGLQIYAVVLLKAISLPKDSDGKIDRQTCQKIFLNASLDAIHTWTVNPQQDLQQLQADVDALLENIQMSIQQTQLKVS</sequence>
<feature type="domain" description="AMP-binding enzyme C-terminal" evidence="2">
    <location>
        <begin position="32"/>
        <end position="147"/>
    </location>
</feature>
<accession>A0A367R2F3</accession>
<evidence type="ECO:0000256" key="1">
    <source>
        <dbReference type="ARBA" id="ARBA00006432"/>
    </source>
</evidence>
<dbReference type="Gene3D" id="3.30.300.30">
    <property type="match status" value="1"/>
</dbReference>
<protein>
    <recommendedName>
        <fullName evidence="2">AMP-binding enzyme C-terminal domain-containing protein</fullName>
    </recommendedName>
</protein>
<comment type="caution">
    <text evidence="3">The sequence shown here is derived from an EMBL/GenBank/DDBJ whole genome shotgun (WGS) entry which is preliminary data.</text>
</comment>
<dbReference type="InterPro" id="IPR045851">
    <property type="entry name" value="AMP-bd_C_sf"/>
</dbReference>
<dbReference type="AlphaFoldDB" id="A0A367R2F3"/>
<gene>
    <name evidence="3" type="ORF">A6769_32965</name>
</gene>
<dbReference type="Proteomes" id="UP000252085">
    <property type="component" value="Unassembled WGS sequence"/>
</dbReference>